<protein>
    <submittedName>
        <fullName evidence="2">Uncharacterized protein</fullName>
    </submittedName>
</protein>
<name>A0A8C3NXJ3_9PASS</name>
<keyword evidence="3" id="KW-1185">Reference proteome</keyword>
<dbReference type="AlphaFoldDB" id="A0A8C3NXJ3"/>
<dbReference type="Ensembl" id="ENSCRFT00000004145.1">
    <property type="protein sequence ID" value="ENSCRFP00000003986.1"/>
    <property type="gene ID" value="ENSCRFG00000003254.1"/>
</dbReference>
<feature type="compositionally biased region" description="Polar residues" evidence="1">
    <location>
        <begin position="41"/>
        <end position="61"/>
    </location>
</feature>
<evidence type="ECO:0000313" key="2">
    <source>
        <dbReference type="Ensembl" id="ENSCRFP00000003986.1"/>
    </source>
</evidence>
<sequence length="61" mass="6931">MERSGPTSFQRQQRVLRLQLSLSEWRCKGCKRRGFSPPHVSPQSQNTHLGHLSSCQLSLPA</sequence>
<dbReference type="Proteomes" id="UP000694396">
    <property type="component" value="Unplaced"/>
</dbReference>
<accession>A0A8C3NXJ3</accession>
<reference evidence="2" key="1">
    <citation type="submission" date="2025-08" db="UniProtKB">
        <authorList>
            <consortium name="Ensembl"/>
        </authorList>
    </citation>
    <scope>IDENTIFICATION</scope>
</reference>
<proteinExistence type="predicted"/>
<evidence type="ECO:0000313" key="3">
    <source>
        <dbReference type="Proteomes" id="UP000694396"/>
    </source>
</evidence>
<feature type="region of interest" description="Disordered" evidence="1">
    <location>
        <begin position="35"/>
        <end position="61"/>
    </location>
</feature>
<organism evidence="2 3">
    <name type="scientific">Cyanoderma ruficeps</name>
    <name type="common">rufous-capped babbler</name>
    <dbReference type="NCBI Taxonomy" id="181631"/>
    <lineage>
        <taxon>Eukaryota</taxon>
        <taxon>Metazoa</taxon>
        <taxon>Chordata</taxon>
        <taxon>Craniata</taxon>
        <taxon>Vertebrata</taxon>
        <taxon>Euteleostomi</taxon>
        <taxon>Archelosauria</taxon>
        <taxon>Archosauria</taxon>
        <taxon>Dinosauria</taxon>
        <taxon>Saurischia</taxon>
        <taxon>Theropoda</taxon>
        <taxon>Coelurosauria</taxon>
        <taxon>Aves</taxon>
        <taxon>Neognathae</taxon>
        <taxon>Neoaves</taxon>
        <taxon>Telluraves</taxon>
        <taxon>Australaves</taxon>
        <taxon>Passeriformes</taxon>
        <taxon>Sylvioidea</taxon>
        <taxon>Timaliidae</taxon>
        <taxon>Cyanoderma</taxon>
    </lineage>
</organism>
<evidence type="ECO:0000256" key="1">
    <source>
        <dbReference type="SAM" id="MobiDB-lite"/>
    </source>
</evidence>
<reference evidence="2" key="2">
    <citation type="submission" date="2025-09" db="UniProtKB">
        <authorList>
            <consortium name="Ensembl"/>
        </authorList>
    </citation>
    <scope>IDENTIFICATION</scope>
</reference>